<keyword evidence="8" id="KW-1185">Reference proteome</keyword>
<evidence type="ECO:0000259" key="6">
    <source>
        <dbReference type="SMART" id="SM00062"/>
    </source>
</evidence>
<evidence type="ECO:0000256" key="5">
    <source>
        <dbReference type="SAM" id="SignalP"/>
    </source>
</evidence>
<reference evidence="7 8" key="1">
    <citation type="submission" date="2021-06" db="EMBL/GenBank/DDBJ databases">
        <authorList>
            <person name="Sun Q."/>
            <person name="Li D."/>
        </authorList>
    </citation>
    <scope>NUCLEOTIDE SEQUENCE [LARGE SCALE GENOMIC DNA]</scope>
    <source>
        <strain evidence="7 8">MSJ-2</strain>
    </source>
</reference>
<dbReference type="PROSITE" id="PS01039">
    <property type="entry name" value="SBP_BACTERIAL_3"/>
    <property type="match status" value="1"/>
</dbReference>
<evidence type="ECO:0000256" key="3">
    <source>
        <dbReference type="ARBA" id="ARBA00022729"/>
    </source>
</evidence>
<dbReference type="EMBL" id="JAHLQN010000001">
    <property type="protein sequence ID" value="MBU5627258.1"/>
    <property type="molecule type" value="Genomic_DNA"/>
</dbReference>
<evidence type="ECO:0000256" key="1">
    <source>
        <dbReference type="ARBA" id="ARBA00004196"/>
    </source>
</evidence>
<dbReference type="Pfam" id="PF00497">
    <property type="entry name" value="SBP_bac_3"/>
    <property type="match status" value="1"/>
</dbReference>
<keyword evidence="3 5" id="KW-0732">Signal</keyword>
<accession>A0ABS6FAD9</accession>
<proteinExistence type="inferred from homology"/>
<dbReference type="InterPro" id="IPR018313">
    <property type="entry name" value="SBP_3_CS"/>
</dbReference>
<evidence type="ECO:0000313" key="7">
    <source>
        <dbReference type="EMBL" id="MBU5627258.1"/>
    </source>
</evidence>
<feature type="signal peptide" evidence="5">
    <location>
        <begin position="1"/>
        <end position="23"/>
    </location>
</feature>
<feature type="domain" description="Solute-binding protein family 3/N-terminal" evidence="6">
    <location>
        <begin position="50"/>
        <end position="278"/>
    </location>
</feature>
<feature type="chain" id="PRO_5046820358" evidence="5">
    <location>
        <begin position="24"/>
        <end position="295"/>
    </location>
</feature>
<sequence length="295" mass="31013">MNKKNILTLALTAALILGLSACGGSGGSSSGGSASSGSGAGSSAGGGRTTFTVGFDAEYPPYGFKADDGSYVGFDLDLAQEVCDRNGWELVRQPIDWNSKDMELDAGNIDVLWNGFTMTGRESDYTWVGPYVNNSIMFVVRADSGITDASQLSGKPVVTQSGSSALTALTDDPGDGSNDENLALAASFSALDQVPDYNTAFMNLESGVDDAIAVDIGVANYQLNTRGSDVFTMLEKPLSTEQYGIGFKKGNTALADQVKATLDEMWEDGTFMEIATNAAESYDAPELIDMICYGE</sequence>
<comment type="subcellular location">
    <subcellularLocation>
        <location evidence="1">Cell envelope</location>
    </subcellularLocation>
</comment>
<dbReference type="Proteomes" id="UP000787672">
    <property type="component" value="Unassembled WGS sequence"/>
</dbReference>
<comment type="similarity">
    <text evidence="2 4">Belongs to the bacterial solute-binding protein 3 family.</text>
</comment>
<protein>
    <submittedName>
        <fullName evidence="7">Transporter substrate-binding domain-containing protein</fullName>
    </submittedName>
</protein>
<evidence type="ECO:0000313" key="8">
    <source>
        <dbReference type="Proteomes" id="UP000787672"/>
    </source>
</evidence>
<gene>
    <name evidence="7" type="ORF">KQI82_10095</name>
</gene>
<dbReference type="RefSeq" id="WP_216632634.1">
    <property type="nucleotide sequence ID" value="NZ_JAHLQN010000001.1"/>
</dbReference>
<dbReference type="PANTHER" id="PTHR35936">
    <property type="entry name" value="MEMBRANE-BOUND LYTIC MUREIN TRANSGLYCOSYLASE F"/>
    <property type="match status" value="1"/>
</dbReference>
<name>A0ABS6FAD9_9FIRM</name>
<dbReference type="PROSITE" id="PS51257">
    <property type="entry name" value="PROKAR_LIPOPROTEIN"/>
    <property type="match status" value="1"/>
</dbReference>
<evidence type="ECO:0000256" key="4">
    <source>
        <dbReference type="RuleBase" id="RU003744"/>
    </source>
</evidence>
<comment type="caution">
    <text evidence="7">The sequence shown here is derived from an EMBL/GenBank/DDBJ whole genome shotgun (WGS) entry which is preliminary data.</text>
</comment>
<evidence type="ECO:0000256" key="2">
    <source>
        <dbReference type="ARBA" id="ARBA00010333"/>
    </source>
</evidence>
<organism evidence="7 8">
    <name type="scientific">Dysosmobacter acutus</name>
    <dbReference type="NCBI Taxonomy" id="2841504"/>
    <lineage>
        <taxon>Bacteria</taxon>
        <taxon>Bacillati</taxon>
        <taxon>Bacillota</taxon>
        <taxon>Clostridia</taxon>
        <taxon>Eubacteriales</taxon>
        <taxon>Oscillospiraceae</taxon>
        <taxon>Dysosmobacter</taxon>
    </lineage>
</organism>
<dbReference type="PANTHER" id="PTHR35936:SF34">
    <property type="entry name" value="ABC TRANSPORTER EXTRACELLULAR-BINDING PROTEIN YCKB-RELATED"/>
    <property type="match status" value="1"/>
</dbReference>
<dbReference type="SMART" id="SM00062">
    <property type="entry name" value="PBPb"/>
    <property type="match status" value="1"/>
</dbReference>
<dbReference type="InterPro" id="IPR001638">
    <property type="entry name" value="Solute-binding_3/MltF_N"/>
</dbReference>